<dbReference type="AlphaFoldDB" id="A0A382HY89"/>
<accession>A0A382HY89</accession>
<proteinExistence type="predicted"/>
<sequence>MNNTNIAKISSLPKIIPALKAHLDASDNVEKLPLG</sequence>
<evidence type="ECO:0000313" key="1">
    <source>
        <dbReference type="EMBL" id="SVB91593.1"/>
    </source>
</evidence>
<reference evidence="1" key="1">
    <citation type="submission" date="2018-05" db="EMBL/GenBank/DDBJ databases">
        <authorList>
            <person name="Lanie J.A."/>
            <person name="Ng W.-L."/>
            <person name="Kazmierczak K.M."/>
            <person name="Andrzejewski T.M."/>
            <person name="Davidsen T.M."/>
            <person name="Wayne K.J."/>
            <person name="Tettelin H."/>
            <person name="Glass J.I."/>
            <person name="Rusch D."/>
            <person name="Podicherti R."/>
            <person name="Tsui H.-C.T."/>
            <person name="Winkler M.E."/>
        </authorList>
    </citation>
    <scope>NUCLEOTIDE SEQUENCE</scope>
</reference>
<name>A0A382HY89_9ZZZZ</name>
<gene>
    <name evidence="1" type="ORF">METZ01_LOCUS244447</name>
</gene>
<protein>
    <submittedName>
        <fullName evidence="1">Uncharacterized protein</fullName>
    </submittedName>
</protein>
<feature type="non-terminal residue" evidence="1">
    <location>
        <position position="35"/>
    </location>
</feature>
<dbReference type="EMBL" id="UINC01063692">
    <property type="protein sequence ID" value="SVB91593.1"/>
    <property type="molecule type" value="Genomic_DNA"/>
</dbReference>
<organism evidence="1">
    <name type="scientific">marine metagenome</name>
    <dbReference type="NCBI Taxonomy" id="408172"/>
    <lineage>
        <taxon>unclassified sequences</taxon>
        <taxon>metagenomes</taxon>
        <taxon>ecological metagenomes</taxon>
    </lineage>
</organism>